<dbReference type="OrthoDB" id="9813435at2"/>
<dbReference type="PROSITE" id="PS00138">
    <property type="entry name" value="SUBTILASE_SER"/>
    <property type="match status" value="1"/>
</dbReference>
<evidence type="ECO:0000259" key="7">
    <source>
        <dbReference type="Pfam" id="PF00082"/>
    </source>
</evidence>
<dbReference type="Gene3D" id="3.40.50.200">
    <property type="entry name" value="Peptidase S8/S53 domain"/>
    <property type="match status" value="2"/>
</dbReference>
<evidence type="ECO:0000313" key="8">
    <source>
        <dbReference type="EMBL" id="SEF38079.1"/>
    </source>
</evidence>
<dbReference type="PANTHER" id="PTHR43806:SF11">
    <property type="entry name" value="CEREVISIN-RELATED"/>
    <property type="match status" value="1"/>
</dbReference>
<dbReference type="InterPro" id="IPR000209">
    <property type="entry name" value="Peptidase_S8/S53_dom"/>
</dbReference>
<comment type="caution">
    <text evidence="5">Lacks conserved residue(s) required for the propagation of feature annotation.</text>
</comment>
<protein>
    <submittedName>
        <fullName evidence="8">Subtilase family protein</fullName>
    </submittedName>
</protein>
<accession>A0A1H5RIC6</accession>
<dbReference type="InterPro" id="IPR015500">
    <property type="entry name" value="Peptidase_S8_subtilisin-rel"/>
</dbReference>
<dbReference type="AlphaFoldDB" id="A0A1H5RIC6"/>
<dbReference type="InterPro" id="IPR050131">
    <property type="entry name" value="Peptidase_S8_subtilisin-like"/>
</dbReference>
<keyword evidence="6" id="KW-0732">Signal</keyword>
<gene>
    <name evidence="8" type="ORF">SAMN05421837_11830</name>
</gene>
<feature type="chain" id="PRO_5011794342" evidence="6">
    <location>
        <begin position="28"/>
        <end position="633"/>
    </location>
</feature>
<keyword evidence="9" id="KW-1185">Reference proteome</keyword>
<dbReference type="PANTHER" id="PTHR43806">
    <property type="entry name" value="PEPTIDASE S8"/>
    <property type="match status" value="1"/>
</dbReference>
<dbReference type="PROSITE" id="PS51892">
    <property type="entry name" value="SUBTILASE"/>
    <property type="match status" value="1"/>
</dbReference>
<keyword evidence="3" id="KW-0378">Hydrolase</keyword>
<dbReference type="GO" id="GO:0006508">
    <property type="term" value="P:proteolysis"/>
    <property type="evidence" value="ECO:0007669"/>
    <property type="project" value="UniProtKB-KW"/>
</dbReference>
<evidence type="ECO:0000313" key="9">
    <source>
        <dbReference type="Proteomes" id="UP000198878"/>
    </source>
</evidence>
<dbReference type="InterPro" id="IPR036852">
    <property type="entry name" value="Peptidase_S8/S53_dom_sf"/>
</dbReference>
<keyword evidence="2" id="KW-0645">Protease</keyword>
<dbReference type="EMBL" id="FNUJ01000018">
    <property type="protein sequence ID" value="SEF38079.1"/>
    <property type="molecule type" value="Genomic_DNA"/>
</dbReference>
<comment type="similarity">
    <text evidence="1 5">Belongs to the peptidase S8 family.</text>
</comment>
<evidence type="ECO:0000256" key="4">
    <source>
        <dbReference type="ARBA" id="ARBA00022825"/>
    </source>
</evidence>
<dbReference type="GO" id="GO:0004252">
    <property type="term" value="F:serine-type endopeptidase activity"/>
    <property type="evidence" value="ECO:0007669"/>
    <property type="project" value="InterPro"/>
</dbReference>
<evidence type="ECO:0000256" key="3">
    <source>
        <dbReference type="ARBA" id="ARBA00022801"/>
    </source>
</evidence>
<dbReference type="PRINTS" id="PR00723">
    <property type="entry name" value="SUBTILISIN"/>
</dbReference>
<evidence type="ECO:0000256" key="2">
    <source>
        <dbReference type="ARBA" id="ARBA00022670"/>
    </source>
</evidence>
<feature type="signal peptide" evidence="6">
    <location>
        <begin position="1"/>
        <end position="27"/>
    </location>
</feature>
<evidence type="ECO:0000256" key="5">
    <source>
        <dbReference type="PROSITE-ProRule" id="PRU01240"/>
    </source>
</evidence>
<dbReference type="Pfam" id="PF00082">
    <property type="entry name" value="Peptidase_S8"/>
    <property type="match status" value="1"/>
</dbReference>
<keyword evidence="4" id="KW-0720">Serine protease</keyword>
<feature type="domain" description="Peptidase S8/S53" evidence="7">
    <location>
        <begin position="298"/>
        <end position="616"/>
    </location>
</feature>
<evidence type="ECO:0000256" key="1">
    <source>
        <dbReference type="ARBA" id="ARBA00011073"/>
    </source>
</evidence>
<dbReference type="Proteomes" id="UP000198878">
    <property type="component" value="Unassembled WGS sequence"/>
</dbReference>
<dbReference type="RefSeq" id="WP_086672140.1">
    <property type="nucleotide sequence ID" value="NZ_FNUJ01000018.1"/>
</dbReference>
<dbReference type="InterPro" id="IPR023828">
    <property type="entry name" value="Peptidase_S8_Ser-AS"/>
</dbReference>
<proteinExistence type="inferred from homology"/>
<dbReference type="STRING" id="218821.SAMN05421837_11830"/>
<sequence length="633" mass="64594">MGRFGRLLTHATPVSLSAVLLATGVSAAQPSTTDVAAARTEAGIAALQAIKAGLTRTELKQSSRLVIEKRLRTDPALAATLPGYHSGVDVSATGVVAVDISARGTAVAATVRDAGGTVRGVSQVGTIRADLPLSALDRIAGRDDVDAVKAAVEPVTGVVPTDRRPRAGDRLRAAASTVVSEGDRTHGADSARAKYGVSGAGVKVCVLSDGVDSLARSQSSGELPAVDVLADQQGEGDEGTAMLEIIHDLAPDATLGFATVTGDQAGFAGNVRALGTTGRCQVIVDDVSYYDESPFQDTEAAQAVNDVTAAGVLYFSSAGNEGNLHDGTSGYYEGDFRASLGAIPGVTGVPHDFDPGPAVQDFDPFTPSTRPRSPFFADPVTLFWSDPWGQAADDYDLFVTDPDGNVISSGEDRQTGTQDPYEIALVPTGTDFRLAVVKYSGVDRFIAVSTNRGQFTASGALKAFSTSGTIAGHDAAANAFSVAAAPAAAGFAPGEPSGPYPGSFTARSPWERFSSDGPRRVFFRADGTTFTPGTVSSTGGGTRRKPDITAADGVTTSVPGFERFNGTSAAAPHAAAIAALVLSAKPAATPTQVRTALLSSALDLGAPGFGTVSGNGMVMPGRALAALGVRPKY</sequence>
<name>A0A1H5RIC6_9PSEU</name>
<dbReference type="SUPFAM" id="SSF52743">
    <property type="entry name" value="Subtilisin-like"/>
    <property type="match status" value="1"/>
</dbReference>
<reference evidence="9" key="1">
    <citation type="submission" date="2016-10" db="EMBL/GenBank/DDBJ databases">
        <authorList>
            <person name="Varghese N."/>
            <person name="Submissions S."/>
        </authorList>
    </citation>
    <scope>NUCLEOTIDE SEQUENCE [LARGE SCALE GENOMIC DNA]</scope>
    <source>
        <strain evidence="9">DSM 44654</strain>
    </source>
</reference>
<evidence type="ECO:0000256" key="6">
    <source>
        <dbReference type="SAM" id="SignalP"/>
    </source>
</evidence>
<organism evidence="8 9">
    <name type="scientific">Amycolatopsis pretoriensis</name>
    <dbReference type="NCBI Taxonomy" id="218821"/>
    <lineage>
        <taxon>Bacteria</taxon>
        <taxon>Bacillati</taxon>
        <taxon>Actinomycetota</taxon>
        <taxon>Actinomycetes</taxon>
        <taxon>Pseudonocardiales</taxon>
        <taxon>Pseudonocardiaceae</taxon>
        <taxon>Amycolatopsis</taxon>
    </lineage>
</organism>